<keyword evidence="2" id="KW-1185">Reference proteome</keyword>
<evidence type="ECO:0000313" key="1">
    <source>
        <dbReference type="EMBL" id="CAI9108726.1"/>
    </source>
</evidence>
<gene>
    <name evidence="1" type="ORF">OLC1_LOCUS16754</name>
</gene>
<evidence type="ECO:0000313" key="2">
    <source>
        <dbReference type="Proteomes" id="UP001161247"/>
    </source>
</evidence>
<protein>
    <submittedName>
        <fullName evidence="1">OLC1v1008403C1</fullName>
    </submittedName>
</protein>
<accession>A0AAV1DLN9</accession>
<sequence length="425" mass="46792">MKYSFIEQVYSVETAPTQNAEDLKYMRVEKNETEALDDDGVIDLSILISPTNVTITSFSDMLVEPSIEESEQKVMENFSKNEVVVGEDTSGMLQLILSYKCNDPRIFTLPCSIVDIIDEWKFLKLESKPPPISLDCAYGHLPQPPAIGLKIDAILERLDRCGVFKEIVRGDYFPPHFADSIYAFESESSLSNFDFIEICSGFYHIPLLASPNIIQSKIQNSISWIPFILPKHHSRSSLPPSSTVSLFTAAHTSSPSVLLLIAAADRCYSFLRSLAQLLPVAGAVSHHTILNHSAAALFPSTTIIMNYFAAAILEPSSTAVPIHLPLRQSTTIHRIILIIGEPFVRRQHQHPSRPSAAEIPKLVVDPIVATVVCCSNSSVAGGSCCRFGVHVAVDISVNVHRLYFVIIIDASTFDPPSFLLGAELP</sequence>
<dbReference type="EMBL" id="OX459123">
    <property type="protein sequence ID" value="CAI9108726.1"/>
    <property type="molecule type" value="Genomic_DNA"/>
</dbReference>
<dbReference type="Proteomes" id="UP001161247">
    <property type="component" value="Chromosome 6"/>
</dbReference>
<name>A0AAV1DLN9_OLDCO</name>
<proteinExistence type="predicted"/>
<dbReference type="AlphaFoldDB" id="A0AAV1DLN9"/>
<reference evidence="1" key="1">
    <citation type="submission" date="2023-03" db="EMBL/GenBank/DDBJ databases">
        <authorList>
            <person name="Julca I."/>
        </authorList>
    </citation>
    <scope>NUCLEOTIDE SEQUENCE</scope>
</reference>
<organism evidence="1 2">
    <name type="scientific">Oldenlandia corymbosa var. corymbosa</name>
    <dbReference type="NCBI Taxonomy" id="529605"/>
    <lineage>
        <taxon>Eukaryota</taxon>
        <taxon>Viridiplantae</taxon>
        <taxon>Streptophyta</taxon>
        <taxon>Embryophyta</taxon>
        <taxon>Tracheophyta</taxon>
        <taxon>Spermatophyta</taxon>
        <taxon>Magnoliopsida</taxon>
        <taxon>eudicotyledons</taxon>
        <taxon>Gunneridae</taxon>
        <taxon>Pentapetalae</taxon>
        <taxon>asterids</taxon>
        <taxon>lamiids</taxon>
        <taxon>Gentianales</taxon>
        <taxon>Rubiaceae</taxon>
        <taxon>Rubioideae</taxon>
        <taxon>Spermacoceae</taxon>
        <taxon>Hedyotis-Oldenlandia complex</taxon>
        <taxon>Oldenlandia</taxon>
    </lineage>
</organism>